<evidence type="ECO:0000313" key="10">
    <source>
        <dbReference type="Proteomes" id="UP001597460"/>
    </source>
</evidence>
<proteinExistence type="inferred from homology"/>
<comment type="function">
    <text evidence="5">Bidirectionally degrades single-stranded DNA into large acid-insoluble oligonucleotides, which are then degraded further into small acid-soluble oligonucleotides.</text>
</comment>
<dbReference type="Proteomes" id="UP001597460">
    <property type="component" value="Unassembled WGS sequence"/>
</dbReference>
<evidence type="ECO:0000256" key="4">
    <source>
        <dbReference type="ARBA" id="ARBA00022839"/>
    </source>
</evidence>
<dbReference type="CDD" id="cd04489">
    <property type="entry name" value="ExoVII_LU_OBF"/>
    <property type="match status" value="1"/>
</dbReference>
<keyword evidence="10" id="KW-1185">Reference proteome</keyword>
<evidence type="ECO:0000256" key="3">
    <source>
        <dbReference type="ARBA" id="ARBA00022801"/>
    </source>
</evidence>
<feature type="domain" description="OB-fold nucleic acid binding" evidence="8">
    <location>
        <begin position="14"/>
        <end position="104"/>
    </location>
</feature>
<keyword evidence="3 5" id="KW-0378">Hydrolase</keyword>
<dbReference type="RefSeq" id="WP_390301615.1">
    <property type="nucleotide sequence ID" value="NZ_JBHULI010000024.1"/>
</dbReference>
<dbReference type="InterPro" id="IPR020579">
    <property type="entry name" value="Exonuc_VII_lsu_C"/>
</dbReference>
<evidence type="ECO:0000256" key="6">
    <source>
        <dbReference type="RuleBase" id="RU004355"/>
    </source>
</evidence>
<evidence type="ECO:0000256" key="2">
    <source>
        <dbReference type="ARBA" id="ARBA00022722"/>
    </source>
</evidence>
<dbReference type="PANTHER" id="PTHR30008:SF0">
    <property type="entry name" value="EXODEOXYRIBONUCLEASE 7 LARGE SUBUNIT"/>
    <property type="match status" value="1"/>
</dbReference>
<comment type="catalytic activity">
    <reaction evidence="5 6">
        <text>Exonucleolytic cleavage in either 5'- to 3'- or 3'- to 5'-direction to yield nucleoside 5'-phosphates.</text>
        <dbReference type="EC" id="3.1.11.6"/>
    </reaction>
</comment>
<keyword evidence="1 5" id="KW-0963">Cytoplasm</keyword>
<evidence type="ECO:0000256" key="5">
    <source>
        <dbReference type="HAMAP-Rule" id="MF_00378"/>
    </source>
</evidence>
<dbReference type="GO" id="GO:0008855">
    <property type="term" value="F:exodeoxyribonuclease VII activity"/>
    <property type="evidence" value="ECO:0007669"/>
    <property type="project" value="UniProtKB-EC"/>
</dbReference>
<keyword evidence="4 5" id="KW-0269">Exonuclease</keyword>
<evidence type="ECO:0000259" key="7">
    <source>
        <dbReference type="Pfam" id="PF02601"/>
    </source>
</evidence>
<feature type="domain" description="Exonuclease VII large subunit C-terminal" evidence="7">
    <location>
        <begin position="129"/>
        <end position="331"/>
    </location>
</feature>
<sequence>MSDNQIPFLFDIPTVSQLTDKIKNILEQNFIDILVEGETSNVNQSRNGHYYFTLKDSGASLPCVIWRSTAQRLDINLTDGQQIVVGGDIQVYAPHGRYQMIVSLVQQAGIGKLQQAFEKLKAKLKAEGLFEDHHKKSLPKFPERIGVVTSATGAAFQDIRSTLEKRWPLATVKLYHASVQGVNAAPEIVKGIEYFNSQRNVDVVIIGRGGGSLEDLWPFNEEAVARAVFTSEIPIISAVGHEVDFSISDFVADARAATPTQAAVVAVPDINEIRFLVEDYSKRLEMNTVGAIQLYKEKVANIAKSHALLAVKQKMESARARILTLDQNLKHRTDTLLRNHKEKLTGYQHVLDKKNPNGPLEKGFARIWQEDKWIRTSASFADNKDFDMEWNDGKKKIKRH</sequence>
<evidence type="ECO:0000259" key="8">
    <source>
        <dbReference type="Pfam" id="PF13742"/>
    </source>
</evidence>
<protein>
    <recommendedName>
        <fullName evidence="5">Exodeoxyribonuclease 7 large subunit</fullName>
        <ecNumber evidence="5">3.1.11.6</ecNumber>
    </recommendedName>
    <alternativeName>
        <fullName evidence="5">Exodeoxyribonuclease VII large subunit</fullName>
        <shortName evidence="5">Exonuclease VII large subunit</shortName>
    </alternativeName>
</protein>
<comment type="caution">
    <text evidence="9">The sequence shown here is derived from an EMBL/GenBank/DDBJ whole genome shotgun (WGS) entry which is preliminary data.</text>
</comment>
<comment type="subcellular location">
    <subcellularLocation>
        <location evidence="5 6">Cytoplasm</location>
    </subcellularLocation>
</comment>
<dbReference type="InterPro" id="IPR025824">
    <property type="entry name" value="OB-fold_nuc-bd_dom"/>
</dbReference>
<dbReference type="InterPro" id="IPR003753">
    <property type="entry name" value="Exonuc_VII_L"/>
</dbReference>
<dbReference type="PANTHER" id="PTHR30008">
    <property type="entry name" value="EXODEOXYRIBONUCLEASE 7 LARGE SUBUNIT"/>
    <property type="match status" value="1"/>
</dbReference>
<comment type="subunit">
    <text evidence="5">Heterooligomer composed of large and small subunits.</text>
</comment>
<dbReference type="NCBIfam" id="TIGR00237">
    <property type="entry name" value="xseA"/>
    <property type="match status" value="1"/>
</dbReference>
<accession>A0ABW5JMQ1</accession>
<dbReference type="EC" id="3.1.11.6" evidence="5"/>
<organism evidence="9 10">
    <name type="scientific">Gracilimonas halophila</name>
    <dbReference type="NCBI Taxonomy" id="1834464"/>
    <lineage>
        <taxon>Bacteria</taxon>
        <taxon>Pseudomonadati</taxon>
        <taxon>Balneolota</taxon>
        <taxon>Balneolia</taxon>
        <taxon>Balneolales</taxon>
        <taxon>Balneolaceae</taxon>
        <taxon>Gracilimonas</taxon>
    </lineage>
</organism>
<dbReference type="Pfam" id="PF02601">
    <property type="entry name" value="Exonuc_VII_L"/>
    <property type="match status" value="1"/>
</dbReference>
<reference evidence="10" key="1">
    <citation type="journal article" date="2019" name="Int. J. Syst. Evol. Microbiol.">
        <title>The Global Catalogue of Microorganisms (GCM) 10K type strain sequencing project: providing services to taxonomists for standard genome sequencing and annotation.</title>
        <authorList>
            <consortium name="The Broad Institute Genomics Platform"/>
            <consortium name="The Broad Institute Genome Sequencing Center for Infectious Disease"/>
            <person name="Wu L."/>
            <person name="Ma J."/>
        </authorList>
    </citation>
    <scope>NUCLEOTIDE SEQUENCE [LARGE SCALE GENOMIC DNA]</scope>
    <source>
        <strain evidence="10">KCTC 52042</strain>
    </source>
</reference>
<gene>
    <name evidence="5 9" type="primary">xseA</name>
    <name evidence="9" type="ORF">ACFSVN_09645</name>
</gene>
<dbReference type="Pfam" id="PF13742">
    <property type="entry name" value="tRNA_anti_2"/>
    <property type="match status" value="1"/>
</dbReference>
<evidence type="ECO:0000256" key="1">
    <source>
        <dbReference type="ARBA" id="ARBA00022490"/>
    </source>
</evidence>
<comment type="similarity">
    <text evidence="5 6">Belongs to the XseA family.</text>
</comment>
<dbReference type="HAMAP" id="MF_00378">
    <property type="entry name" value="Exonuc_7_L"/>
    <property type="match status" value="1"/>
</dbReference>
<name>A0ABW5JMQ1_9BACT</name>
<evidence type="ECO:0000313" key="9">
    <source>
        <dbReference type="EMBL" id="MFD2532707.1"/>
    </source>
</evidence>
<keyword evidence="2 5" id="KW-0540">Nuclease</keyword>
<dbReference type="EMBL" id="JBHULI010000024">
    <property type="protein sequence ID" value="MFD2532707.1"/>
    <property type="molecule type" value="Genomic_DNA"/>
</dbReference>